<evidence type="ECO:0000313" key="2">
    <source>
        <dbReference type="EMBL" id="QGM76871.1"/>
    </source>
</evidence>
<evidence type="ECO:0000256" key="1">
    <source>
        <dbReference type="SAM" id="MobiDB-lite"/>
    </source>
</evidence>
<protein>
    <submittedName>
        <fullName evidence="2">Uncharacterized protein</fullName>
    </submittedName>
</protein>
<name>A0A649Z5W1_9BETA</name>
<feature type="region of interest" description="Disordered" evidence="1">
    <location>
        <begin position="1"/>
        <end position="40"/>
    </location>
</feature>
<proteinExistence type="predicted"/>
<organism evidence="2">
    <name type="scientific">Human betaherpesvirus 6</name>
    <dbReference type="NCBI Taxonomy" id="10368"/>
    <lineage>
        <taxon>Viruses</taxon>
        <taxon>Duplodnaviria</taxon>
        <taxon>Heunggongvirae</taxon>
        <taxon>Peploviricota</taxon>
        <taxon>Herviviricetes</taxon>
        <taxon>Herpesvirales</taxon>
        <taxon>Orthoherpesviridae</taxon>
        <taxon>Betaherpesvirinae</taxon>
        <taxon>Roseolovirus</taxon>
    </lineage>
</organism>
<sequence length="40" mass="4480">MPMRERTGLFWKRAARTRAPAGTPRDARRTPAASLGVQEI</sequence>
<accession>A0A649Z5W1</accession>
<dbReference type="EMBL" id="MF511173">
    <property type="protein sequence ID" value="QGM76889.1"/>
    <property type="molecule type" value="Genomic_DNA"/>
</dbReference>
<dbReference type="EMBL" id="MF511173">
    <property type="protein sequence ID" value="QGM76871.1"/>
    <property type="molecule type" value="Genomic_DNA"/>
</dbReference>
<reference evidence="2" key="1">
    <citation type="submission" date="2017-07" db="EMBL/GenBank/DDBJ databases">
        <title>A rash of human herpesvirus 6 genomes.</title>
        <authorList>
            <person name="Greninger A.L."/>
            <person name="Hall Sedlak R."/>
            <person name="Roychoudhury P."/>
            <person name="Xie H."/>
            <person name="Guan J."/>
            <person name="Peddu V."/>
            <person name="Huang M.-L."/>
            <person name="Cook L."/>
            <person name="Yoshikawa T."/>
            <person name="Caserta M."/>
            <person name="Hill J.A."/>
            <person name="Jerome K.R."/>
        </authorList>
    </citation>
    <scope>NUCLEOTIDE SEQUENCE</scope>
    <source>
        <strain evidence="2">02-542-S1a</strain>
    </source>
</reference>